<accession>F2JHI9</accession>
<dbReference type="PANTHER" id="PTHR40078:SF1">
    <property type="entry name" value="INTEGRAL MEMBRANE PROTEIN"/>
    <property type="match status" value="1"/>
</dbReference>
<dbReference type="KEGG" id="cle:Clole_2522"/>
<dbReference type="Proteomes" id="UP000008467">
    <property type="component" value="Chromosome"/>
</dbReference>
<keyword evidence="1" id="KW-1133">Transmembrane helix</keyword>
<organism evidence="2 3">
    <name type="scientific">Cellulosilyticum lentocellum (strain ATCC 49066 / DSM 5427 / NCIMB 11756 / RHM5)</name>
    <name type="common">Clostridium lentocellum</name>
    <dbReference type="NCBI Taxonomy" id="642492"/>
    <lineage>
        <taxon>Bacteria</taxon>
        <taxon>Bacillati</taxon>
        <taxon>Bacillota</taxon>
        <taxon>Clostridia</taxon>
        <taxon>Lachnospirales</taxon>
        <taxon>Cellulosilyticaceae</taxon>
        <taxon>Cellulosilyticum</taxon>
    </lineage>
</organism>
<dbReference type="STRING" id="642492.Clole_2522"/>
<keyword evidence="3" id="KW-1185">Reference proteome</keyword>
<sequence length="220" mass="23646">MKSKQIAKQMMVWFVGLIVIQVGVALFLSLNLGSDPFTLFTQGVARALAVSPGTANRLLTLIFLGVLFLLDRKQIKIGTFLCIIGAGIALDGVLKLLNPLALSSYSLSIKIIIFMMACVIVSIGFPILKSSKIGVAPNDLIYLALVKRLKKSYTIIRMSVDIIYMVLGMSLGGVIGIGTVLCVAFLGPLMDFFFPKIDHLVSGFLKEQGGADGQSQSGQM</sequence>
<dbReference type="InterPro" id="IPR038750">
    <property type="entry name" value="YczE/YyaS-like"/>
</dbReference>
<reference evidence="2 3" key="1">
    <citation type="journal article" date="2011" name="J. Bacteriol.">
        <title>Complete genome sequence of the cellulose-degrading bacterium Cellulosilyticum lentocellum.</title>
        <authorList>
            <consortium name="US DOE Joint Genome Institute"/>
            <person name="Miller D.A."/>
            <person name="Suen G."/>
            <person name="Bruce D."/>
            <person name="Copeland A."/>
            <person name="Cheng J.F."/>
            <person name="Detter C."/>
            <person name="Goodwin L.A."/>
            <person name="Han C.S."/>
            <person name="Hauser L.J."/>
            <person name="Land M.L."/>
            <person name="Lapidus A."/>
            <person name="Lucas S."/>
            <person name="Meincke L."/>
            <person name="Pitluck S."/>
            <person name="Tapia R."/>
            <person name="Teshima H."/>
            <person name="Woyke T."/>
            <person name="Fox B.G."/>
            <person name="Angert E.R."/>
            <person name="Currie C.R."/>
        </authorList>
    </citation>
    <scope>NUCLEOTIDE SEQUENCE [LARGE SCALE GENOMIC DNA]</scope>
    <source>
        <strain evidence="3">ATCC 49066 / DSM 5427 / NCIMB 11756 / RHM5</strain>
    </source>
</reference>
<dbReference type="Pfam" id="PF19700">
    <property type="entry name" value="DUF6198"/>
    <property type="match status" value="1"/>
</dbReference>
<feature type="transmembrane region" description="Helical" evidence="1">
    <location>
        <begin position="12"/>
        <end position="34"/>
    </location>
</feature>
<feature type="transmembrane region" description="Helical" evidence="1">
    <location>
        <begin position="109"/>
        <end position="128"/>
    </location>
</feature>
<dbReference type="HOGENOM" id="CLU_083843_1_1_9"/>
<evidence type="ECO:0000256" key="1">
    <source>
        <dbReference type="SAM" id="Phobius"/>
    </source>
</evidence>
<gene>
    <name evidence="2" type="ordered locus">Clole_2522</name>
</gene>
<dbReference type="RefSeq" id="WP_013657521.1">
    <property type="nucleotide sequence ID" value="NC_015275.1"/>
</dbReference>
<name>F2JHI9_CELLD</name>
<keyword evidence="1" id="KW-0472">Membrane</keyword>
<evidence type="ECO:0000313" key="3">
    <source>
        <dbReference type="Proteomes" id="UP000008467"/>
    </source>
</evidence>
<dbReference type="EMBL" id="CP002582">
    <property type="protein sequence ID" value="ADZ84228.1"/>
    <property type="molecule type" value="Genomic_DNA"/>
</dbReference>
<proteinExistence type="predicted"/>
<dbReference type="PANTHER" id="PTHR40078">
    <property type="entry name" value="INTEGRAL MEMBRANE PROTEIN-RELATED"/>
    <property type="match status" value="1"/>
</dbReference>
<feature type="transmembrane region" description="Helical" evidence="1">
    <location>
        <begin position="77"/>
        <end position="97"/>
    </location>
</feature>
<dbReference type="eggNOG" id="COG2364">
    <property type="taxonomic scope" value="Bacteria"/>
</dbReference>
<protein>
    <recommendedName>
        <fullName evidence="4">Integral membrane protein</fullName>
    </recommendedName>
</protein>
<evidence type="ECO:0000313" key="2">
    <source>
        <dbReference type="EMBL" id="ADZ84228.1"/>
    </source>
</evidence>
<dbReference type="AlphaFoldDB" id="F2JHI9"/>
<feature type="transmembrane region" description="Helical" evidence="1">
    <location>
        <begin position="54"/>
        <end position="70"/>
    </location>
</feature>
<evidence type="ECO:0008006" key="4">
    <source>
        <dbReference type="Google" id="ProtNLM"/>
    </source>
</evidence>
<keyword evidence="1" id="KW-0812">Transmembrane</keyword>
<feature type="transmembrane region" description="Helical" evidence="1">
    <location>
        <begin position="162"/>
        <end position="186"/>
    </location>
</feature>